<dbReference type="InterPro" id="IPR025850">
    <property type="entry name" value="SUKH-3"/>
</dbReference>
<evidence type="ECO:0008006" key="3">
    <source>
        <dbReference type="Google" id="ProtNLM"/>
    </source>
</evidence>
<evidence type="ECO:0000313" key="2">
    <source>
        <dbReference type="Proteomes" id="UP000037084"/>
    </source>
</evidence>
<dbReference type="OrthoDB" id="4556695at2"/>
<name>A0A0L8M880_STRVG</name>
<protein>
    <recommendedName>
        <fullName evidence="3">SUKH-3 domain containing protein</fullName>
    </recommendedName>
</protein>
<sequence length="153" mass="16907">MTPEEVAAAATAAGWHPGRDIGDQVAALTRVVTEKYEEEGFPLEPLPTAVDFLREYGQLRLDKPGDPPDAAVFVPHWIYEESGEDVAELAANLATRVFPVGYDTFDRSMILIDETGRFFLLHHTGPYFVGSNTYEAISCLLRGPLEEAGNYFV</sequence>
<organism evidence="1 2">
    <name type="scientific">Streptomyces virginiae</name>
    <name type="common">Streptomyces cinnamonensis</name>
    <dbReference type="NCBI Taxonomy" id="1961"/>
    <lineage>
        <taxon>Bacteria</taxon>
        <taxon>Bacillati</taxon>
        <taxon>Actinomycetota</taxon>
        <taxon>Actinomycetes</taxon>
        <taxon>Kitasatosporales</taxon>
        <taxon>Streptomycetaceae</taxon>
        <taxon>Streptomyces</taxon>
    </lineage>
</organism>
<dbReference type="PATRIC" id="fig|1961.12.peg.5851"/>
<gene>
    <name evidence="1" type="ORF">ADK75_26165</name>
</gene>
<proteinExistence type="predicted"/>
<comment type="caution">
    <text evidence="1">The sequence shown here is derived from an EMBL/GenBank/DDBJ whole genome shotgun (WGS) entry which is preliminary data.</text>
</comment>
<dbReference type="Proteomes" id="UP000037084">
    <property type="component" value="Unassembled WGS sequence"/>
</dbReference>
<reference evidence="2" key="1">
    <citation type="submission" date="2015-07" db="EMBL/GenBank/DDBJ databases">
        <authorList>
            <consortium name="Consortium for Microbial Forensics and Genomics (microFORGE)"/>
            <person name="Knight B.M."/>
            <person name="Roberts D.P."/>
            <person name="Lin D."/>
            <person name="Hari K."/>
            <person name="Fletcher J."/>
            <person name="Melcher U."/>
            <person name="Blagden T."/>
            <person name="Winegar R.A."/>
        </authorList>
    </citation>
    <scope>NUCLEOTIDE SEQUENCE [LARGE SCALE GENOMIC DNA]</scope>
    <source>
        <strain evidence="2">NRRL B-1447</strain>
    </source>
</reference>
<dbReference type="AlphaFoldDB" id="A0A0L8M880"/>
<accession>A0A0L8M880</accession>
<dbReference type="Pfam" id="PF14433">
    <property type="entry name" value="SUKH-3"/>
    <property type="match status" value="1"/>
</dbReference>
<dbReference type="EMBL" id="LGUV01000347">
    <property type="protein sequence ID" value="KOG46606.1"/>
    <property type="molecule type" value="Genomic_DNA"/>
</dbReference>
<evidence type="ECO:0000313" key="1">
    <source>
        <dbReference type="EMBL" id="KOG46606.1"/>
    </source>
</evidence>
<dbReference type="RefSeq" id="WP_030388279.1">
    <property type="nucleotide sequence ID" value="NZ_LGUV01000347.1"/>
</dbReference>